<feature type="compositionally biased region" description="Basic and acidic residues" evidence="8">
    <location>
        <begin position="126"/>
        <end position="188"/>
    </location>
</feature>
<feature type="domain" description="Homeobox" evidence="9">
    <location>
        <begin position="314"/>
        <end position="364"/>
    </location>
</feature>
<reference evidence="10 11" key="1">
    <citation type="journal article" date="2021" name="G3 (Bethesda)">
        <title>Improved contiguity of the threespine stickleback genome using long-read sequencing.</title>
        <authorList>
            <person name="Nath S."/>
            <person name="Shaw D.E."/>
            <person name="White M.A."/>
        </authorList>
    </citation>
    <scope>NUCLEOTIDE SEQUENCE [LARGE SCALE GENOMIC DNA]</scope>
    <source>
        <strain evidence="10 11">Lake Benthic</strain>
    </source>
</reference>
<evidence type="ECO:0000256" key="8">
    <source>
        <dbReference type="SAM" id="MobiDB-lite"/>
    </source>
</evidence>
<dbReference type="Ensembl" id="ENSGACT00000044553.1">
    <property type="protein sequence ID" value="ENSGACP00000041370.1"/>
    <property type="gene ID" value="ENSGACG00000031917.1"/>
</dbReference>
<keyword evidence="5 6" id="KW-0539">Nucleus</keyword>
<keyword evidence="11" id="KW-1185">Reference proteome</keyword>
<evidence type="ECO:0000256" key="6">
    <source>
        <dbReference type="PROSITE-ProRule" id="PRU00108"/>
    </source>
</evidence>
<evidence type="ECO:0000256" key="2">
    <source>
        <dbReference type="ARBA" id="ARBA00004123"/>
    </source>
</evidence>
<feature type="region of interest" description="Disordered" evidence="8">
    <location>
        <begin position="392"/>
        <end position="416"/>
    </location>
</feature>
<feature type="region of interest" description="Disordered" evidence="8">
    <location>
        <begin position="1"/>
        <end position="25"/>
    </location>
</feature>
<comment type="function">
    <text evidence="1">Sequence-specific transcription factor which is part of a developmental regulatory system that provides cells with specific positional identities on the anterior-posterior axis.</text>
</comment>
<evidence type="ECO:0000259" key="9">
    <source>
        <dbReference type="PROSITE" id="PS50071"/>
    </source>
</evidence>
<dbReference type="PROSITE" id="PS50071">
    <property type="entry name" value="HOMEOBOX_2"/>
    <property type="match status" value="2"/>
</dbReference>
<feature type="region of interest" description="Disordered" evidence="8">
    <location>
        <begin position="126"/>
        <end position="254"/>
    </location>
</feature>
<dbReference type="GeneTree" id="ENSGT00940000176132"/>
<organism evidence="10 11">
    <name type="scientific">Gasterosteus aculeatus aculeatus</name>
    <name type="common">three-spined stickleback</name>
    <dbReference type="NCBI Taxonomy" id="481459"/>
    <lineage>
        <taxon>Eukaryota</taxon>
        <taxon>Metazoa</taxon>
        <taxon>Chordata</taxon>
        <taxon>Craniata</taxon>
        <taxon>Vertebrata</taxon>
        <taxon>Euteleostomi</taxon>
        <taxon>Actinopterygii</taxon>
        <taxon>Neopterygii</taxon>
        <taxon>Teleostei</taxon>
        <taxon>Neoteleostei</taxon>
        <taxon>Acanthomorphata</taxon>
        <taxon>Eupercaria</taxon>
        <taxon>Perciformes</taxon>
        <taxon>Cottioidei</taxon>
        <taxon>Gasterosteales</taxon>
        <taxon>Gasterosteidae</taxon>
        <taxon>Gasterosteus</taxon>
    </lineage>
</organism>
<feature type="domain" description="Homeobox" evidence="9">
    <location>
        <begin position="68"/>
        <end position="111"/>
    </location>
</feature>
<dbReference type="SMART" id="SM00389">
    <property type="entry name" value="HOX"/>
    <property type="match status" value="2"/>
</dbReference>
<evidence type="ECO:0000256" key="4">
    <source>
        <dbReference type="ARBA" id="ARBA00023155"/>
    </source>
</evidence>
<name>A0AAQ4PRE5_GASAC</name>
<evidence type="ECO:0000313" key="11">
    <source>
        <dbReference type="Proteomes" id="UP000007635"/>
    </source>
</evidence>
<dbReference type="InterPro" id="IPR001356">
    <property type="entry name" value="HD"/>
</dbReference>
<protein>
    <recommendedName>
        <fullName evidence="9">Homeobox domain-containing protein</fullName>
    </recommendedName>
</protein>
<keyword evidence="4 6" id="KW-0371">Homeobox</keyword>
<dbReference type="SUPFAM" id="SSF46689">
    <property type="entry name" value="Homeodomain-like"/>
    <property type="match status" value="2"/>
</dbReference>
<dbReference type="Gene3D" id="1.10.10.60">
    <property type="entry name" value="Homeodomain-like"/>
    <property type="match status" value="2"/>
</dbReference>
<evidence type="ECO:0000256" key="5">
    <source>
        <dbReference type="ARBA" id="ARBA00023242"/>
    </source>
</evidence>
<keyword evidence="3 6" id="KW-0238">DNA-binding</keyword>
<evidence type="ECO:0000313" key="10">
    <source>
        <dbReference type="Ensembl" id="ENSGACP00000041370.1"/>
    </source>
</evidence>
<evidence type="ECO:0000256" key="3">
    <source>
        <dbReference type="ARBA" id="ARBA00023125"/>
    </source>
</evidence>
<feature type="compositionally biased region" description="Basic and acidic residues" evidence="8">
    <location>
        <begin position="208"/>
        <end position="233"/>
    </location>
</feature>
<accession>A0AAQ4PRE5</accession>
<sequence>MSQKADGGLPRLGQNTPNAPGKTLSEANAAFSGNQCSVVCLPLVSDSQKLIWVPSNQINLQLDGEAKLNEAFDQFPYLTQKRTAELAQHCSLHPDQVKVWFIAQRLRYGISWDAEDIPNVRKELTSGLGKDEVQNGEGTEHGGKVPEERSARDGRMVEENGRAAERLDMKLEQLAEKPKDRKEGDKRNNPKKRKRMTVTNNMGKKSVKHEGEGVGERAEGEETRIEGADETTHFAKKKEAKSNQTLAPVQGWPSRHSLQGPNDLLDASPQTPAVHVPPVTCVHRGPLKLEMETQTDLDRDGRAAPAHVRFRTKSRAQLKMMQAAFSQCQYPNVEDYSRLSEAIDMPRYVLVQWFGDMRYYIKKFHPRWLSDEQYARALATIRDQQNMRSLEKVQSRGADIEDGGGGDGGGGGVGGGAAWRTRLEGGGSCSSWEEFQLAVYSVLCGCQSSAPSMMRRIMEAEVISSSSRVPAVMPFLVSLS</sequence>
<dbReference type="GO" id="GO:0005634">
    <property type="term" value="C:nucleus"/>
    <property type="evidence" value="ECO:0007669"/>
    <property type="project" value="UniProtKB-SubCell"/>
</dbReference>
<dbReference type="Proteomes" id="UP000007635">
    <property type="component" value="Chromosome VII"/>
</dbReference>
<reference evidence="10" key="3">
    <citation type="submission" date="2025-09" db="UniProtKB">
        <authorList>
            <consortium name="Ensembl"/>
        </authorList>
    </citation>
    <scope>IDENTIFICATION</scope>
</reference>
<evidence type="ECO:0000256" key="1">
    <source>
        <dbReference type="ARBA" id="ARBA00003263"/>
    </source>
</evidence>
<evidence type="ECO:0000256" key="7">
    <source>
        <dbReference type="RuleBase" id="RU000682"/>
    </source>
</evidence>
<dbReference type="GO" id="GO:0003677">
    <property type="term" value="F:DNA binding"/>
    <property type="evidence" value="ECO:0007669"/>
    <property type="project" value="UniProtKB-UniRule"/>
</dbReference>
<dbReference type="PANTHER" id="PTHR15467:SF10">
    <property type="entry name" value="HOMEOBOX AND LEUCINE ZIPPER ENCODING B-RELATED"/>
    <property type="match status" value="1"/>
</dbReference>
<feature type="DNA-binding region" description="Homeobox" evidence="6">
    <location>
        <begin position="70"/>
        <end position="112"/>
    </location>
</feature>
<feature type="compositionally biased region" description="Gly residues" evidence="8">
    <location>
        <begin position="403"/>
        <end position="416"/>
    </location>
</feature>
<dbReference type="PANTHER" id="PTHR15467">
    <property type="entry name" value="ZINC-FINGERS AND HOMEOBOXES RELATED"/>
    <property type="match status" value="1"/>
</dbReference>
<reference evidence="10" key="2">
    <citation type="submission" date="2025-08" db="UniProtKB">
        <authorList>
            <consortium name="Ensembl"/>
        </authorList>
    </citation>
    <scope>IDENTIFICATION</scope>
</reference>
<comment type="subcellular location">
    <subcellularLocation>
        <location evidence="2 6 7">Nucleus</location>
    </subcellularLocation>
</comment>
<feature type="DNA-binding region" description="Homeobox" evidence="6">
    <location>
        <begin position="316"/>
        <end position="365"/>
    </location>
</feature>
<dbReference type="CDD" id="cd00086">
    <property type="entry name" value="homeodomain"/>
    <property type="match status" value="2"/>
</dbReference>
<dbReference type="Pfam" id="PF00046">
    <property type="entry name" value="Homeodomain"/>
    <property type="match status" value="2"/>
</dbReference>
<proteinExistence type="predicted"/>
<dbReference type="AlphaFoldDB" id="A0AAQ4PRE5"/>
<dbReference type="GO" id="GO:0000981">
    <property type="term" value="F:DNA-binding transcription factor activity, RNA polymerase II-specific"/>
    <property type="evidence" value="ECO:0007669"/>
    <property type="project" value="TreeGrafter"/>
</dbReference>
<dbReference type="InterPro" id="IPR009057">
    <property type="entry name" value="Homeodomain-like_sf"/>
</dbReference>